<keyword evidence="2" id="KW-1185">Reference proteome</keyword>
<dbReference type="GO" id="GO:0005886">
    <property type="term" value="C:plasma membrane"/>
    <property type="evidence" value="ECO:0007669"/>
    <property type="project" value="InterPro"/>
</dbReference>
<name>A0A385SZI4_9BACT</name>
<protein>
    <submittedName>
        <fullName evidence="1">LPS export ABC transporter periplasmic protein LptC</fullName>
    </submittedName>
</protein>
<dbReference type="GO" id="GO:0015221">
    <property type="term" value="F:lipopolysaccharide transmembrane transporter activity"/>
    <property type="evidence" value="ECO:0007669"/>
    <property type="project" value="InterPro"/>
</dbReference>
<accession>A0A385SZI4</accession>
<dbReference type="Gene3D" id="2.60.450.10">
    <property type="entry name" value="Lipopolysaccharide (LPS) transport protein A like domain"/>
    <property type="match status" value="1"/>
</dbReference>
<proteinExistence type="predicted"/>
<evidence type="ECO:0000313" key="1">
    <source>
        <dbReference type="EMBL" id="AYB35505.1"/>
    </source>
</evidence>
<sequence length="191" mass="21961">MTGLCSASLILPSVVISSFSRHIFFIALAALACSCNKAEVKKPVEYTGPISEAEKVELYYTENDKVKIKMLADVLYEFQTGDREFPKGIYMEFYKEDGSLESTLRANHAYFFKAENQWRGRGKVEVKNLQKNEQLNTEELFWKPAEKKIFTEKFVTIRQQSDVIYGEGLDAKQDLSDYTIRRPTGEIEVKD</sequence>
<dbReference type="Pfam" id="PF06835">
    <property type="entry name" value="LptC"/>
    <property type="match status" value="1"/>
</dbReference>
<dbReference type="NCBIfam" id="TIGR04409">
    <property type="entry name" value="LptC_YrbK"/>
    <property type="match status" value="1"/>
</dbReference>
<dbReference type="Proteomes" id="UP000266183">
    <property type="component" value="Chromosome"/>
</dbReference>
<dbReference type="InterPro" id="IPR010664">
    <property type="entry name" value="LipoPS_assembly_LptC-rel"/>
</dbReference>
<dbReference type="KEGG" id="chk:D4L85_11575"/>
<reference evidence="2" key="1">
    <citation type="submission" date="2018-09" db="EMBL/GenBank/DDBJ databases">
        <title>Chryseolinea sp. KIS68-18 isolated from soil.</title>
        <authorList>
            <person name="Weon H.-Y."/>
            <person name="Kwon S.-W."/>
            <person name="Lee S.A."/>
        </authorList>
    </citation>
    <scope>NUCLEOTIDE SEQUENCE [LARGE SCALE GENOMIC DNA]</scope>
    <source>
        <strain evidence="2">KIS68-18</strain>
    </source>
</reference>
<dbReference type="OrthoDB" id="9812080at2"/>
<dbReference type="AlphaFoldDB" id="A0A385SZI4"/>
<evidence type="ECO:0000313" key="2">
    <source>
        <dbReference type="Proteomes" id="UP000266183"/>
    </source>
</evidence>
<organism evidence="1 2">
    <name type="scientific">Chryseolinea soli</name>
    <dbReference type="NCBI Taxonomy" id="2321403"/>
    <lineage>
        <taxon>Bacteria</taxon>
        <taxon>Pseudomonadati</taxon>
        <taxon>Bacteroidota</taxon>
        <taxon>Cytophagia</taxon>
        <taxon>Cytophagales</taxon>
        <taxon>Fulvivirgaceae</taxon>
        <taxon>Chryseolinea</taxon>
    </lineage>
</organism>
<gene>
    <name evidence="1" type="primary">lptC</name>
    <name evidence="1" type="ORF">D4L85_11575</name>
</gene>
<dbReference type="EMBL" id="CP032382">
    <property type="protein sequence ID" value="AYB35505.1"/>
    <property type="molecule type" value="Genomic_DNA"/>
</dbReference>
<dbReference type="InterPro" id="IPR026265">
    <property type="entry name" value="LptC"/>
</dbReference>